<evidence type="ECO:0000313" key="6">
    <source>
        <dbReference type="EMBL" id="THU55526.1"/>
    </source>
</evidence>
<keyword evidence="7" id="KW-1185">Reference proteome</keyword>
<proteinExistence type="predicted"/>
<protein>
    <recommendedName>
        <fullName evidence="5">IBH1-like N-terminal domain-containing protein</fullName>
    </recommendedName>
</protein>
<evidence type="ECO:0000313" key="7">
    <source>
        <dbReference type="Proteomes" id="UP000317650"/>
    </source>
</evidence>
<dbReference type="AlphaFoldDB" id="A0A4V4H5C8"/>
<dbReference type="InterPro" id="IPR059002">
    <property type="entry name" value="IBH1_N"/>
</dbReference>
<sequence length="229" mass="25846">MQVTRTFKQAFLEQMLLGFRVTDVSSKRMSFEEKKSVIKLSADIAMAVARGSRKWTRGLIANLSKEQQKRQLPRVILGKQYERLMKPYSSSSWKIPRSKKILRKSLRVSSTARKKKLCAVEKRTRVLRRLVPGGESLSGFCLLDETSDYVLSLRAQVGLMQSLLMTCEASKRRSKLGRMDQPIRTQIPWPGGGTTWVGGGTAQQPSLEVRLGGGTAHVRRWHRLGSVSE</sequence>
<keyword evidence="4" id="KW-0539">Nucleus</keyword>
<evidence type="ECO:0000259" key="5">
    <source>
        <dbReference type="Pfam" id="PF26576"/>
    </source>
</evidence>
<gene>
    <name evidence="6" type="ORF">C4D60_Mb11t07500</name>
</gene>
<dbReference type="InterPro" id="IPR044549">
    <property type="entry name" value="bHLH_AtIBH1-like"/>
</dbReference>
<accession>A0A4V4H5C8</accession>
<reference evidence="6 7" key="1">
    <citation type="journal article" date="2019" name="Nat. Plants">
        <title>Genome sequencing of Musa balbisiana reveals subgenome evolution and function divergence in polyploid bananas.</title>
        <authorList>
            <person name="Yao X."/>
        </authorList>
    </citation>
    <scope>NUCLEOTIDE SEQUENCE [LARGE SCALE GENOMIC DNA]</scope>
    <source>
        <strain evidence="7">cv. DH-PKW</strain>
        <tissue evidence="6">Leaves</tissue>
    </source>
</reference>
<feature type="domain" description="IBH1-like N-terminal" evidence="5">
    <location>
        <begin position="5"/>
        <end position="66"/>
    </location>
</feature>
<dbReference type="GO" id="GO:0005634">
    <property type="term" value="C:nucleus"/>
    <property type="evidence" value="ECO:0007669"/>
    <property type="project" value="UniProtKB-SubCell"/>
</dbReference>
<keyword evidence="3" id="KW-0804">Transcription</keyword>
<dbReference type="PANTHER" id="PTHR33124">
    <property type="entry name" value="TRANSCRIPTION FACTOR IBH1-LIKE 1"/>
    <property type="match status" value="1"/>
</dbReference>
<name>A0A4V4H5C8_MUSBA</name>
<dbReference type="GO" id="GO:0006355">
    <property type="term" value="P:regulation of DNA-templated transcription"/>
    <property type="evidence" value="ECO:0007669"/>
    <property type="project" value="InterPro"/>
</dbReference>
<evidence type="ECO:0000256" key="2">
    <source>
        <dbReference type="ARBA" id="ARBA00023015"/>
    </source>
</evidence>
<evidence type="ECO:0000256" key="4">
    <source>
        <dbReference type="ARBA" id="ARBA00023242"/>
    </source>
</evidence>
<dbReference type="CDD" id="cd11444">
    <property type="entry name" value="bHLH_AtIBH1_like"/>
    <property type="match status" value="1"/>
</dbReference>
<comment type="subcellular location">
    <subcellularLocation>
        <location evidence="1">Nucleus</location>
    </subcellularLocation>
</comment>
<dbReference type="InterPro" id="IPR044660">
    <property type="entry name" value="IBH1-like"/>
</dbReference>
<comment type="caution">
    <text evidence="6">The sequence shown here is derived from an EMBL/GenBank/DDBJ whole genome shotgun (WGS) entry which is preliminary data.</text>
</comment>
<evidence type="ECO:0000256" key="3">
    <source>
        <dbReference type="ARBA" id="ARBA00023163"/>
    </source>
</evidence>
<dbReference type="EMBL" id="PYDT01000007">
    <property type="protein sequence ID" value="THU55526.1"/>
    <property type="molecule type" value="Genomic_DNA"/>
</dbReference>
<keyword evidence="2" id="KW-0805">Transcription regulation</keyword>
<organism evidence="6 7">
    <name type="scientific">Musa balbisiana</name>
    <name type="common">Banana</name>
    <dbReference type="NCBI Taxonomy" id="52838"/>
    <lineage>
        <taxon>Eukaryota</taxon>
        <taxon>Viridiplantae</taxon>
        <taxon>Streptophyta</taxon>
        <taxon>Embryophyta</taxon>
        <taxon>Tracheophyta</taxon>
        <taxon>Spermatophyta</taxon>
        <taxon>Magnoliopsida</taxon>
        <taxon>Liliopsida</taxon>
        <taxon>Zingiberales</taxon>
        <taxon>Musaceae</taxon>
        <taxon>Musa</taxon>
    </lineage>
</organism>
<dbReference type="Proteomes" id="UP000317650">
    <property type="component" value="Chromosome 11"/>
</dbReference>
<evidence type="ECO:0000256" key="1">
    <source>
        <dbReference type="ARBA" id="ARBA00004123"/>
    </source>
</evidence>
<dbReference type="PANTHER" id="PTHR33124:SF5">
    <property type="entry name" value="TRANSCRIPTION FACTOR IBH1-LIKE 1"/>
    <property type="match status" value="1"/>
</dbReference>
<dbReference type="Pfam" id="PF26576">
    <property type="entry name" value="IBH1_N"/>
    <property type="match status" value="1"/>
</dbReference>